<dbReference type="InterPro" id="IPR033334">
    <property type="entry name" value="LNG1/2"/>
</dbReference>
<dbReference type="PANTHER" id="PTHR31680">
    <property type="entry name" value="LONGIFOLIA PROTEIN"/>
    <property type="match status" value="1"/>
</dbReference>
<dbReference type="GO" id="GO:0051513">
    <property type="term" value="P:regulation of monopolar cell growth"/>
    <property type="evidence" value="ECO:0007669"/>
    <property type="project" value="InterPro"/>
</dbReference>
<keyword evidence="3" id="KW-1185">Reference proteome</keyword>
<dbReference type="Pfam" id="PF14309">
    <property type="entry name" value="DUF4378"/>
    <property type="match status" value="1"/>
</dbReference>
<dbReference type="InterPro" id="IPR025486">
    <property type="entry name" value="DUF4378"/>
</dbReference>
<accession>A0AAQ3KHN9</accession>
<evidence type="ECO:0000313" key="3">
    <source>
        <dbReference type="Proteomes" id="UP001327560"/>
    </source>
</evidence>
<organism evidence="2 3">
    <name type="scientific">Canna indica</name>
    <name type="common">Indian-shot</name>
    <dbReference type="NCBI Taxonomy" id="4628"/>
    <lineage>
        <taxon>Eukaryota</taxon>
        <taxon>Viridiplantae</taxon>
        <taxon>Streptophyta</taxon>
        <taxon>Embryophyta</taxon>
        <taxon>Tracheophyta</taxon>
        <taxon>Spermatophyta</taxon>
        <taxon>Magnoliopsida</taxon>
        <taxon>Liliopsida</taxon>
        <taxon>Zingiberales</taxon>
        <taxon>Cannaceae</taxon>
        <taxon>Canna</taxon>
    </lineage>
</organism>
<proteinExistence type="predicted"/>
<dbReference type="EMBL" id="CP136894">
    <property type="protein sequence ID" value="WOL08659.1"/>
    <property type="molecule type" value="Genomic_DNA"/>
</dbReference>
<gene>
    <name evidence="2" type="ORF">Cni_G17412</name>
</gene>
<name>A0AAQ3KHN9_9LILI</name>
<feature type="domain" description="DUF4378" evidence="1">
    <location>
        <begin position="5"/>
        <end position="73"/>
    </location>
</feature>
<dbReference type="AlphaFoldDB" id="A0AAQ3KHN9"/>
<dbReference type="PANTHER" id="PTHR31680:SF4">
    <property type="entry name" value="LONGIFOLIA PROTEIN"/>
    <property type="match status" value="1"/>
</dbReference>
<dbReference type="Proteomes" id="UP001327560">
    <property type="component" value="Chromosome 5"/>
</dbReference>
<evidence type="ECO:0000259" key="1">
    <source>
        <dbReference type="Pfam" id="PF14309"/>
    </source>
</evidence>
<evidence type="ECO:0000313" key="2">
    <source>
        <dbReference type="EMBL" id="WOL08659.1"/>
    </source>
</evidence>
<reference evidence="2 3" key="1">
    <citation type="submission" date="2023-10" db="EMBL/GenBank/DDBJ databases">
        <title>Chromosome-scale genome assembly provides insights into flower coloration mechanisms of Canna indica.</title>
        <authorList>
            <person name="Li C."/>
        </authorList>
    </citation>
    <scope>NUCLEOTIDE SEQUENCE [LARGE SCALE GENOMIC DNA]</scope>
    <source>
        <tissue evidence="2">Flower</tissue>
    </source>
</reference>
<sequence length="85" mass="9940">MQNPDHKYVSEILMTAGLLNKECVNTPFRLILIYLVFMEKRQEDTLQHKRIVEKNHKKLVFDVINEILVHKGESISQGNGHEILL</sequence>
<protein>
    <recommendedName>
        <fullName evidence="1">DUF4378 domain-containing protein</fullName>
    </recommendedName>
</protein>